<dbReference type="InterPro" id="IPR027417">
    <property type="entry name" value="P-loop_NTPase"/>
</dbReference>
<name>A0A183HPU3_9BILA</name>
<dbReference type="InterPro" id="IPR027640">
    <property type="entry name" value="Kinesin-like_fam"/>
</dbReference>
<dbReference type="GO" id="GO:0008017">
    <property type="term" value="F:microtubule binding"/>
    <property type="evidence" value="ECO:0007669"/>
    <property type="project" value="InterPro"/>
</dbReference>
<dbReference type="SUPFAM" id="SSF52540">
    <property type="entry name" value="P-loop containing nucleoside triphosphate hydrolases"/>
    <property type="match status" value="1"/>
</dbReference>
<dbReference type="SMART" id="SM00129">
    <property type="entry name" value="KISc"/>
    <property type="match status" value="1"/>
</dbReference>
<feature type="binding site" evidence="8">
    <location>
        <begin position="179"/>
        <end position="186"/>
    </location>
    <ligand>
        <name>ATP</name>
        <dbReference type="ChEBI" id="CHEBI:30616"/>
    </ligand>
</feature>
<dbReference type="AlphaFoldDB" id="A0A183HPU3"/>
<dbReference type="EMBL" id="UZAJ01011715">
    <property type="protein sequence ID" value="VDO61088.1"/>
    <property type="molecule type" value="Genomic_DNA"/>
</dbReference>
<feature type="compositionally biased region" description="Basic and acidic residues" evidence="9">
    <location>
        <begin position="26"/>
        <end position="52"/>
    </location>
</feature>
<keyword evidence="4 8" id="KW-0547">Nucleotide-binding</keyword>
<feature type="region of interest" description="Disordered" evidence="9">
    <location>
        <begin position="14"/>
        <end position="59"/>
    </location>
</feature>
<evidence type="ECO:0000313" key="13">
    <source>
        <dbReference type="WBParaSite" id="OFLC_0000950401-mRNA-1"/>
    </source>
</evidence>
<evidence type="ECO:0000256" key="5">
    <source>
        <dbReference type="ARBA" id="ARBA00022840"/>
    </source>
</evidence>
<dbReference type="GO" id="GO:0007019">
    <property type="term" value="P:microtubule depolymerization"/>
    <property type="evidence" value="ECO:0007669"/>
    <property type="project" value="TreeGrafter"/>
</dbReference>
<organism evidence="13">
    <name type="scientific">Onchocerca flexuosa</name>
    <dbReference type="NCBI Taxonomy" id="387005"/>
    <lineage>
        <taxon>Eukaryota</taxon>
        <taxon>Metazoa</taxon>
        <taxon>Ecdysozoa</taxon>
        <taxon>Nematoda</taxon>
        <taxon>Chromadorea</taxon>
        <taxon>Rhabditida</taxon>
        <taxon>Spirurina</taxon>
        <taxon>Spiruromorpha</taxon>
        <taxon>Filarioidea</taxon>
        <taxon>Onchocercidae</taxon>
        <taxon>Onchocerca</taxon>
    </lineage>
</organism>
<dbReference type="Gene3D" id="3.40.850.10">
    <property type="entry name" value="Kinesin motor domain"/>
    <property type="match status" value="1"/>
</dbReference>
<dbReference type="GO" id="GO:0005524">
    <property type="term" value="F:ATP binding"/>
    <property type="evidence" value="ECO:0007669"/>
    <property type="project" value="UniProtKB-UniRule"/>
</dbReference>
<reference evidence="13" key="1">
    <citation type="submission" date="2016-06" db="UniProtKB">
        <authorList>
            <consortium name="WormBaseParasite"/>
        </authorList>
    </citation>
    <scope>IDENTIFICATION</scope>
</reference>
<keyword evidence="6 8" id="KW-0505">Motor protein</keyword>
<dbReference type="GO" id="GO:0005874">
    <property type="term" value="C:microtubule"/>
    <property type="evidence" value="ECO:0007669"/>
    <property type="project" value="UniProtKB-KW"/>
</dbReference>
<dbReference type="PANTHER" id="PTHR47971">
    <property type="entry name" value="KINESIN-RELATED PROTEIN 6"/>
    <property type="match status" value="1"/>
</dbReference>
<keyword evidence="2" id="KW-0963">Cytoplasm</keyword>
<feature type="domain" description="Kinesin motor" evidence="10">
    <location>
        <begin position="89"/>
        <end position="206"/>
    </location>
</feature>
<gene>
    <name evidence="11" type="ORF">OFLC_LOCUS9507</name>
</gene>
<evidence type="ECO:0000313" key="12">
    <source>
        <dbReference type="Proteomes" id="UP000267606"/>
    </source>
</evidence>
<dbReference type="Pfam" id="PF00225">
    <property type="entry name" value="Kinesin"/>
    <property type="match status" value="1"/>
</dbReference>
<keyword evidence="5 8" id="KW-0067">ATP-binding</keyword>
<evidence type="ECO:0000256" key="6">
    <source>
        <dbReference type="ARBA" id="ARBA00023175"/>
    </source>
</evidence>
<protein>
    <submittedName>
        <fullName evidence="13">Kinesin motor domain-containing protein</fullName>
    </submittedName>
</protein>
<evidence type="ECO:0000256" key="9">
    <source>
        <dbReference type="SAM" id="MobiDB-lite"/>
    </source>
</evidence>
<comment type="subcellular location">
    <subcellularLocation>
        <location evidence="1">Cytoplasm</location>
        <location evidence="1">Cytoskeleton</location>
    </subcellularLocation>
</comment>
<evidence type="ECO:0000313" key="11">
    <source>
        <dbReference type="EMBL" id="VDO61088.1"/>
    </source>
</evidence>
<reference evidence="11 12" key="2">
    <citation type="submission" date="2018-11" db="EMBL/GenBank/DDBJ databases">
        <authorList>
            <consortium name="Pathogen Informatics"/>
        </authorList>
    </citation>
    <scope>NUCLEOTIDE SEQUENCE [LARGE SCALE GENOMIC DNA]</scope>
</reference>
<feature type="compositionally biased region" description="Polar residues" evidence="9">
    <location>
        <begin position="14"/>
        <end position="24"/>
    </location>
</feature>
<dbReference type="Proteomes" id="UP000267606">
    <property type="component" value="Unassembled WGS sequence"/>
</dbReference>
<evidence type="ECO:0000256" key="4">
    <source>
        <dbReference type="ARBA" id="ARBA00022741"/>
    </source>
</evidence>
<evidence type="ECO:0000256" key="8">
    <source>
        <dbReference type="PROSITE-ProRule" id="PRU00283"/>
    </source>
</evidence>
<sequence length="206" mass="24170">MANETIEISALKVNQQQNQKSSTVQEIERLQRNREERRAQQQEAKKQKEQMKSIDPGNPNWQFLTMIRDYQSQIDFRPLKISDQVNDNRICVCVRKRPLNRKEIMKKEIEVITIPNRDHLIVHQPQVKVDLTKYLENQKFRFDYTFDENTSNEMVYKFTAQPLVRTIFEQGFATCFAYGQTGSGKTHTMGGDFTGKTQVSKKFSTP</sequence>
<dbReference type="GO" id="GO:0003777">
    <property type="term" value="F:microtubule motor activity"/>
    <property type="evidence" value="ECO:0007669"/>
    <property type="project" value="InterPro"/>
</dbReference>
<accession>A0A183HPU3</accession>
<dbReference type="WBParaSite" id="OFLC_0000950401-mRNA-1">
    <property type="protein sequence ID" value="OFLC_0000950401-mRNA-1"/>
    <property type="gene ID" value="OFLC_0000950401"/>
</dbReference>
<dbReference type="STRING" id="387005.A0A183HPU3"/>
<evidence type="ECO:0000256" key="7">
    <source>
        <dbReference type="ARBA" id="ARBA00023212"/>
    </source>
</evidence>
<dbReference type="PROSITE" id="PS50067">
    <property type="entry name" value="KINESIN_MOTOR_2"/>
    <property type="match status" value="1"/>
</dbReference>
<dbReference type="InterPro" id="IPR036961">
    <property type="entry name" value="Kinesin_motor_dom_sf"/>
</dbReference>
<keyword evidence="3" id="KW-0493">Microtubule</keyword>
<keyword evidence="12" id="KW-1185">Reference proteome</keyword>
<keyword evidence="7" id="KW-0206">Cytoskeleton</keyword>
<evidence type="ECO:0000256" key="1">
    <source>
        <dbReference type="ARBA" id="ARBA00004245"/>
    </source>
</evidence>
<dbReference type="InterPro" id="IPR001752">
    <property type="entry name" value="Kinesin_motor_dom"/>
</dbReference>
<dbReference type="PANTHER" id="PTHR47971:SF8">
    <property type="entry name" value="KINESIN-LIKE PROTEIN"/>
    <property type="match status" value="1"/>
</dbReference>
<evidence type="ECO:0000259" key="10">
    <source>
        <dbReference type="PROSITE" id="PS50067"/>
    </source>
</evidence>
<dbReference type="GO" id="GO:0007018">
    <property type="term" value="P:microtubule-based movement"/>
    <property type="evidence" value="ECO:0007669"/>
    <property type="project" value="InterPro"/>
</dbReference>
<proteinExistence type="inferred from homology"/>
<evidence type="ECO:0000256" key="2">
    <source>
        <dbReference type="ARBA" id="ARBA00022490"/>
    </source>
</evidence>
<comment type="similarity">
    <text evidence="8">Belongs to the TRAFAC class myosin-kinesin ATPase superfamily. Kinesin family.</text>
</comment>
<evidence type="ECO:0000256" key="3">
    <source>
        <dbReference type="ARBA" id="ARBA00022701"/>
    </source>
</evidence>